<sequence length="170" mass="19034">MIRNVHERVVGMSPARAWELAERVAEPDGVLWPVDHWPPMRMDRPLSVGATGGHGPIRYHCTAIEPGERVTFTFDRSLGVDGTHTLLVLPGTRPDTCVVRHELVGKPSLRMAVRWALVVRWLHDALIEELLDRAETAAGQPPAHPVRWSPWVRLIRRIMVHAPGAAPVSR</sequence>
<dbReference type="RefSeq" id="WP_208115668.1">
    <property type="nucleotide sequence ID" value="NZ_SNXZ01000003.1"/>
</dbReference>
<gene>
    <name evidence="1" type="ORF">EV186_103166</name>
</gene>
<protein>
    <recommendedName>
        <fullName evidence="3">Polyketide cyclase/dehydrase/lipid transport protein</fullName>
    </recommendedName>
</protein>
<evidence type="ECO:0000313" key="2">
    <source>
        <dbReference type="Proteomes" id="UP000295444"/>
    </source>
</evidence>
<comment type="caution">
    <text evidence="1">The sequence shown here is derived from an EMBL/GenBank/DDBJ whole genome shotgun (WGS) entry which is preliminary data.</text>
</comment>
<dbReference type="Proteomes" id="UP000295444">
    <property type="component" value="Unassembled WGS sequence"/>
</dbReference>
<dbReference type="EMBL" id="SNXZ01000003">
    <property type="protein sequence ID" value="TDP97204.1"/>
    <property type="molecule type" value="Genomic_DNA"/>
</dbReference>
<accession>A0A4R6SC69</accession>
<name>A0A4R6SC69_LABRH</name>
<dbReference type="AlphaFoldDB" id="A0A4R6SC69"/>
<organism evidence="1 2">
    <name type="scientific">Labedaea rhizosphaerae</name>
    <dbReference type="NCBI Taxonomy" id="598644"/>
    <lineage>
        <taxon>Bacteria</taxon>
        <taxon>Bacillati</taxon>
        <taxon>Actinomycetota</taxon>
        <taxon>Actinomycetes</taxon>
        <taxon>Pseudonocardiales</taxon>
        <taxon>Pseudonocardiaceae</taxon>
        <taxon>Labedaea</taxon>
    </lineage>
</organism>
<keyword evidence="2" id="KW-1185">Reference proteome</keyword>
<reference evidence="1 2" key="1">
    <citation type="submission" date="2019-03" db="EMBL/GenBank/DDBJ databases">
        <title>Genomic Encyclopedia of Type Strains, Phase IV (KMG-IV): sequencing the most valuable type-strain genomes for metagenomic binning, comparative biology and taxonomic classification.</title>
        <authorList>
            <person name="Goeker M."/>
        </authorList>
    </citation>
    <scope>NUCLEOTIDE SEQUENCE [LARGE SCALE GENOMIC DNA]</scope>
    <source>
        <strain evidence="1 2">DSM 45361</strain>
    </source>
</reference>
<evidence type="ECO:0000313" key="1">
    <source>
        <dbReference type="EMBL" id="TDP97204.1"/>
    </source>
</evidence>
<evidence type="ECO:0008006" key="3">
    <source>
        <dbReference type="Google" id="ProtNLM"/>
    </source>
</evidence>
<proteinExistence type="predicted"/>
<dbReference type="SUPFAM" id="SSF55961">
    <property type="entry name" value="Bet v1-like"/>
    <property type="match status" value="1"/>
</dbReference>